<evidence type="ECO:0000256" key="2">
    <source>
        <dbReference type="ARBA" id="ARBA00008392"/>
    </source>
</evidence>
<dbReference type="InterPro" id="IPR050087">
    <property type="entry name" value="AON_synthase_class-II"/>
</dbReference>
<proteinExistence type="inferred from homology"/>
<keyword evidence="4 6" id="KW-0663">Pyridoxal phosphate</keyword>
<evidence type="ECO:0000256" key="5">
    <source>
        <dbReference type="ARBA" id="ARBA00023315"/>
    </source>
</evidence>
<dbReference type="Gene3D" id="3.40.640.10">
    <property type="entry name" value="Type I PLP-dependent aspartate aminotransferase-like (Major domain)"/>
    <property type="match status" value="1"/>
</dbReference>
<keyword evidence="3 6" id="KW-0808">Transferase</keyword>
<dbReference type="InterPro" id="IPR015421">
    <property type="entry name" value="PyrdxlP-dep_Trfase_major"/>
</dbReference>
<evidence type="ECO:0000259" key="8">
    <source>
        <dbReference type="Pfam" id="PF09029"/>
    </source>
</evidence>
<dbReference type="GO" id="GO:0005759">
    <property type="term" value="C:mitochondrial matrix"/>
    <property type="evidence" value="ECO:0007669"/>
    <property type="project" value="InterPro"/>
</dbReference>
<dbReference type="Pfam" id="PF00155">
    <property type="entry name" value="Aminotran_1_2"/>
    <property type="match status" value="1"/>
</dbReference>
<comment type="catalytic activity">
    <reaction evidence="6">
        <text>succinyl-CoA + glycine + H(+) = 5-aminolevulinate + CO2 + CoA</text>
        <dbReference type="Rhea" id="RHEA:12921"/>
        <dbReference type="ChEBI" id="CHEBI:15378"/>
        <dbReference type="ChEBI" id="CHEBI:16526"/>
        <dbReference type="ChEBI" id="CHEBI:57287"/>
        <dbReference type="ChEBI" id="CHEBI:57292"/>
        <dbReference type="ChEBI" id="CHEBI:57305"/>
        <dbReference type="ChEBI" id="CHEBI:356416"/>
        <dbReference type="EC" id="2.3.1.37"/>
    </reaction>
</comment>
<feature type="domain" description="Aminotransferase class I/classII large" evidence="7">
    <location>
        <begin position="236"/>
        <end position="577"/>
    </location>
</feature>
<feature type="domain" description="5-aminolevulinate synthase presequence" evidence="8">
    <location>
        <begin position="42"/>
        <end position="90"/>
    </location>
</feature>
<organism evidence="9 10">
    <name type="scientific">Owenia fusiformis</name>
    <name type="common">Polychaete worm</name>
    <dbReference type="NCBI Taxonomy" id="6347"/>
    <lineage>
        <taxon>Eukaryota</taxon>
        <taxon>Metazoa</taxon>
        <taxon>Spiralia</taxon>
        <taxon>Lophotrochozoa</taxon>
        <taxon>Annelida</taxon>
        <taxon>Polychaeta</taxon>
        <taxon>Sedentaria</taxon>
        <taxon>Canalipalpata</taxon>
        <taxon>Sabellida</taxon>
        <taxon>Oweniida</taxon>
        <taxon>Oweniidae</taxon>
        <taxon>Owenia</taxon>
    </lineage>
</organism>
<dbReference type="SUPFAM" id="SSF53383">
    <property type="entry name" value="PLP-dependent transferases"/>
    <property type="match status" value="1"/>
</dbReference>
<protein>
    <recommendedName>
        <fullName evidence="6">5-aminolevulinate synthase</fullName>
        <ecNumber evidence="6">2.3.1.37</ecNumber>
    </recommendedName>
    <alternativeName>
        <fullName evidence="6">5-aminolevulinic acid synthase</fullName>
    </alternativeName>
    <alternativeName>
        <fullName evidence="6">Delta-ALA synthase</fullName>
    </alternativeName>
    <alternativeName>
        <fullName evidence="6">Delta-aminolevulinate synthase</fullName>
    </alternativeName>
</protein>
<dbReference type="InterPro" id="IPR010961">
    <property type="entry name" value="4pyrrol_synth_NH2levulA_synth"/>
</dbReference>
<dbReference type="PANTHER" id="PTHR13693">
    <property type="entry name" value="CLASS II AMINOTRANSFERASE/8-AMINO-7-OXONONANOATE SYNTHASE"/>
    <property type="match status" value="1"/>
</dbReference>
<evidence type="ECO:0000256" key="4">
    <source>
        <dbReference type="ARBA" id="ARBA00022898"/>
    </source>
</evidence>
<dbReference type="Proteomes" id="UP000749559">
    <property type="component" value="Unassembled WGS sequence"/>
</dbReference>
<dbReference type="OrthoDB" id="10263824at2759"/>
<dbReference type="InterPro" id="IPR015424">
    <property type="entry name" value="PyrdxlP-dep_Trfase"/>
</dbReference>
<dbReference type="AlphaFoldDB" id="A0A8S4NPJ4"/>
<comment type="similarity">
    <text evidence="2 6">Belongs to the class-II pyridoxal-phosphate-dependent aminotransferase family.</text>
</comment>
<evidence type="ECO:0000313" key="10">
    <source>
        <dbReference type="Proteomes" id="UP000749559"/>
    </source>
</evidence>
<dbReference type="Pfam" id="PF09029">
    <property type="entry name" value="Preseq_ALAS"/>
    <property type="match status" value="1"/>
</dbReference>
<dbReference type="NCBIfam" id="TIGR01821">
    <property type="entry name" value="5aminolev_synth"/>
    <property type="match status" value="1"/>
</dbReference>
<dbReference type="FunFam" id="3.40.640.10:FF:000006">
    <property type="entry name" value="5-aminolevulinate synthase, mitochondrial"/>
    <property type="match status" value="1"/>
</dbReference>
<keyword evidence="6" id="KW-0350">Heme biosynthesis</keyword>
<dbReference type="EMBL" id="CAIIXF020000005">
    <property type="protein sequence ID" value="CAH1782671.1"/>
    <property type="molecule type" value="Genomic_DNA"/>
</dbReference>
<sequence>MNINSFETVIRHFRSAIFCRSSCSAVAVSIHHTNSEVMKALKCPFLSRVSTPTVRANAPALLSYADHCPIMGHVIKYVTMATQAGVKTEEDVNVNKCPYMTNKVTVAPSSADVIQDTINASNDKASMNNNNAVAETMTTDGSVQPGTNYVESSHISPPMAVKYGLPEVTRRSRGSGSGSGGVNPPGKVFDYEALYADKIEAKKQDHTYRIFRKVMRRGDEFPLAEEHTKGEKEISVWCSNDYLGMSWHPSVRGAVINAVNKHGAGAGGTRNISGNSPLHEDLENELSRLHQKDAALLFTSCYVANDTTLFTLAKSLPGCQILSDSGNHASMIQGIRTSGAAKHVFRHNDPAHLEEILQKMDLSTPKIVAFESVHSMDGSISPLEEMCDIAHKYGAITFVDEVHAVGLYGEHGAGVAERDGVLDKLDIISGTLGKAFGNIGGYIAGSANLIDMLRSYASGFIFTTSLPPTVLRGALTSIRILAGPEGRQLRKTHQENVKYLRSNLLAQGLPVVHAPSHIIPIHVGDAQLCKAVADDLMDRHGIYIQPINYPTVPRGEEKLRIAPTPHHTKEMMDRFVECVRDSWARTGLKFESVCNQSCEYCQKPMRLEWQEARENRLCDGRVCDLYLQDPQPQRVSATA</sequence>
<evidence type="ECO:0000256" key="3">
    <source>
        <dbReference type="ARBA" id="ARBA00022679"/>
    </source>
</evidence>
<comment type="cofactor">
    <cofactor evidence="1 6">
        <name>pyridoxal 5'-phosphate</name>
        <dbReference type="ChEBI" id="CHEBI:597326"/>
    </cofactor>
</comment>
<dbReference type="GO" id="GO:0030170">
    <property type="term" value="F:pyridoxal phosphate binding"/>
    <property type="evidence" value="ECO:0007669"/>
    <property type="project" value="UniProtKB-UniRule"/>
</dbReference>
<evidence type="ECO:0000256" key="1">
    <source>
        <dbReference type="ARBA" id="ARBA00001933"/>
    </source>
</evidence>
<dbReference type="CDD" id="cd06454">
    <property type="entry name" value="KBL_like"/>
    <property type="match status" value="1"/>
</dbReference>
<dbReference type="InterPro" id="IPR004839">
    <property type="entry name" value="Aminotransferase_I/II_large"/>
</dbReference>
<name>A0A8S4NPJ4_OWEFU</name>
<comment type="caution">
    <text evidence="9">The sequence shown here is derived from an EMBL/GenBank/DDBJ whole genome shotgun (WGS) entry which is preliminary data.</text>
</comment>
<dbReference type="GO" id="GO:0048821">
    <property type="term" value="P:erythrocyte development"/>
    <property type="evidence" value="ECO:0007669"/>
    <property type="project" value="TreeGrafter"/>
</dbReference>
<dbReference type="EC" id="2.3.1.37" evidence="6"/>
<dbReference type="GO" id="GO:0006782">
    <property type="term" value="P:protoporphyrinogen IX biosynthetic process"/>
    <property type="evidence" value="ECO:0007669"/>
    <property type="project" value="UniProtKB-UniRule"/>
</dbReference>
<dbReference type="GO" id="GO:0042541">
    <property type="term" value="P:hemoglobin biosynthetic process"/>
    <property type="evidence" value="ECO:0007669"/>
    <property type="project" value="TreeGrafter"/>
</dbReference>
<dbReference type="PANTHER" id="PTHR13693:SF102">
    <property type="entry name" value="2-AMINO-3-KETOBUTYRATE COENZYME A LIGASE, MITOCHONDRIAL"/>
    <property type="match status" value="1"/>
</dbReference>
<dbReference type="InterPro" id="IPR015118">
    <property type="entry name" value="5aminolev_synth_preseq"/>
</dbReference>
<dbReference type="Gene3D" id="3.90.1150.10">
    <property type="entry name" value="Aspartate Aminotransferase, domain 1"/>
    <property type="match status" value="1"/>
</dbReference>
<comment type="pathway">
    <text evidence="6">Porphyrin-containing compound metabolism; protoporphyrin-IX biosynthesis; 5-aminolevulinate from glycine: step 1/1.</text>
</comment>
<reference evidence="9" key="1">
    <citation type="submission" date="2022-03" db="EMBL/GenBank/DDBJ databases">
        <authorList>
            <person name="Martin C."/>
        </authorList>
    </citation>
    <scope>NUCLEOTIDE SEQUENCE</scope>
</reference>
<accession>A0A8S4NPJ4</accession>
<dbReference type="InterPro" id="IPR015422">
    <property type="entry name" value="PyrdxlP-dep_Trfase_small"/>
</dbReference>
<evidence type="ECO:0000256" key="6">
    <source>
        <dbReference type="RuleBase" id="RU910713"/>
    </source>
</evidence>
<keyword evidence="5 6" id="KW-0012">Acyltransferase</keyword>
<keyword evidence="10" id="KW-1185">Reference proteome</keyword>
<evidence type="ECO:0000313" key="9">
    <source>
        <dbReference type="EMBL" id="CAH1782671.1"/>
    </source>
</evidence>
<evidence type="ECO:0000259" key="7">
    <source>
        <dbReference type="Pfam" id="PF00155"/>
    </source>
</evidence>
<gene>
    <name evidence="9" type="ORF">OFUS_LOCUS9093</name>
</gene>
<dbReference type="GO" id="GO:0003870">
    <property type="term" value="F:5-aminolevulinate synthase activity"/>
    <property type="evidence" value="ECO:0007669"/>
    <property type="project" value="UniProtKB-EC"/>
</dbReference>